<feature type="region of interest" description="Disordered" evidence="1">
    <location>
        <begin position="272"/>
        <end position="291"/>
    </location>
</feature>
<dbReference type="InterPro" id="IPR057670">
    <property type="entry name" value="SH3_retrovirus"/>
</dbReference>
<dbReference type="Pfam" id="PF25597">
    <property type="entry name" value="SH3_retrovirus"/>
    <property type="match status" value="1"/>
</dbReference>
<reference evidence="3 4" key="1">
    <citation type="submission" date="2021-02" db="EMBL/GenBank/DDBJ databases">
        <title>Variation within the Batrachochytrium salamandrivorans European outbreak.</title>
        <authorList>
            <person name="Kelly M."/>
            <person name="Pasmans F."/>
            <person name="Shea T.P."/>
            <person name="Munoz J.F."/>
            <person name="Carranza S."/>
            <person name="Cuomo C.A."/>
            <person name="Martel A."/>
        </authorList>
    </citation>
    <scope>NUCLEOTIDE SEQUENCE [LARGE SCALE GENOMIC DNA]</scope>
    <source>
        <strain evidence="3 4">AMFP18/2</strain>
    </source>
</reference>
<keyword evidence="4" id="KW-1185">Reference proteome</keyword>
<feature type="compositionally biased region" description="Low complexity" evidence="1">
    <location>
        <begin position="193"/>
        <end position="206"/>
    </location>
</feature>
<feature type="compositionally biased region" description="Polar residues" evidence="1">
    <location>
        <begin position="207"/>
        <end position="217"/>
    </location>
</feature>
<comment type="caution">
    <text evidence="3">The sequence shown here is derived from an EMBL/GenBank/DDBJ whole genome shotgun (WGS) entry which is preliminary data.</text>
</comment>
<organism evidence="3 4">
    <name type="scientific">Batrachochytrium salamandrivorans</name>
    <dbReference type="NCBI Taxonomy" id="1357716"/>
    <lineage>
        <taxon>Eukaryota</taxon>
        <taxon>Fungi</taxon>
        <taxon>Fungi incertae sedis</taxon>
        <taxon>Chytridiomycota</taxon>
        <taxon>Chytridiomycota incertae sedis</taxon>
        <taxon>Chytridiomycetes</taxon>
        <taxon>Rhizophydiales</taxon>
        <taxon>Rhizophydiales incertae sedis</taxon>
        <taxon>Batrachochytrium</taxon>
    </lineage>
</organism>
<accession>A0ABQ8F6P7</accession>
<feature type="compositionally biased region" description="Polar residues" evidence="1">
    <location>
        <begin position="225"/>
        <end position="234"/>
    </location>
</feature>
<evidence type="ECO:0000259" key="2">
    <source>
        <dbReference type="Pfam" id="PF25597"/>
    </source>
</evidence>
<evidence type="ECO:0000313" key="4">
    <source>
        <dbReference type="Proteomes" id="UP001648503"/>
    </source>
</evidence>
<sequence>MAANSSLEILTPFSLQNEYLDNLQHHTLPQQNGTAERKNQNIMDSARSMVTQSAHALRTPALITKLRLRTMQCIMLGYATGAKAYRLLNLSTNKIITCCDASFDETMFPKTLKNKAVLKKNSAASSNSNNMELYDISNSDFSTNSDASVTYTHTFIGPYNPRTSSAASNEVIEISSTAPSETSSSCYEVIQISDDSSSTTASQTPSGRQASDQSHTPGSPFGYNYNHQGNMESSQNEHSEIEDPFAQSSPRTFNPSRDTRIPANITQAREYLANRQQPVTPLTGRRPSRNMGRHHSLNERLLSHPHLSTRLDNVDSSYFGGVSSGYLSDISGGYSPESITLPITPSTWNQAMSLPDTDL</sequence>
<evidence type="ECO:0000313" key="3">
    <source>
        <dbReference type="EMBL" id="KAH6591513.1"/>
    </source>
</evidence>
<feature type="region of interest" description="Disordered" evidence="1">
    <location>
        <begin position="193"/>
        <end position="259"/>
    </location>
</feature>
<name>A0ABQ8F6P7_9FUNG</name>
<feature type="domain" description="Retroviral polymerase SH3-like" evidence="2">
    <location>
        <begin position="60"/>
        <end position="113"/>
    </location>
</feature>
<dbReference type="EMBL" id="JAFCIX010000406">
    <property type="protein sequence ID" value="KAH6591513.1"/>
    <property type="molecule type" value="Genomic_DNA"/>
</dbReference>
<dbReference type="Proteomes" id="UP001648503">
    <property type="component" value="Unassembled WGS sequence"/>
</dbReference>
<proteinExistence type="predicted"/>
<feature type="compositionally biased region" description="Polar residues" evidence="1">
    <location>
        <begin position="246"/>
        <end position="256"/>
    </location>
</feature>
<evidence type="ECO:0000256" key="1">
    <source>
        <dbReference type="SAM" id="MobiDB-lite"/>
    </source>
</evidence>
<protein>
    <recommendedName>
        <fullName evidence="2">Retroviral polymerase SH3-like domain-containing protein</fullName>
    </recommendedName>
</protein>
<gene>
    <name evidence="3" type="ORF">BASA50_008689</name>
</gene>